<comment type="catalytic activity">
    <reaction evidence="1">
        <text>ATP + protein L-histidine = ADP + protein N-phospho-L-histidine.</text>
        <dbReference type="EC" id="2.7.13.3"/>
    </reaction>
</comment>
<dbReference type="CDD" id="cd17546">
    <property type="entry name" value="REC_hyHK_CKI1_RcsC-like"/>
    <property type="match status" value="1"/>
</dbReference>
<keyword evidence="12" id="KW-0175">Coiled coil</keyword>
<dbReference type="InterPro" id="IPR001789">
    <property type="entry name" value="Sig_transdc_resp-reg_receiver"/>
</dbReference>
<dbReference type="Proteomes" id="UP000304900">
    <property type="component" value="Unassembled WGS sequence"/>
</dbReference>
<evidence type="ECO:0000256" key="8">
    <source>
        <dbReference type="ARBA" id="ARBA00023012"/>
    </source>
</evidence>
<evidence type="ECO:0000259" key="14">
    <source>
        <dbReference type="PROSITE" id="PS50109"/>
    </source>
</evidence>
<dbReference type="OrthoDB" id="9809670at2"/>
<dbReference type="Gene3D" id="1.10.287.130">
    <property type="match status" value="1"/>
</dbReference>
<dbReference type="FunFam" id="1.10.287.130:FF:000002">
    <property type="entry name" value="Two-component osmosensing histidine kinase"/>
    <property type="match status" value="1"/>
</dbReference>
<dbReference type="InterPro" id="IPR011006">
    <property type="entry name" value="CheY-like_superfamily"/>
</dbReference>
<dbReference type="PANTHER" id="PTHR45339">
    <property type="entry name" value="HYBRID SIGNAL TRANSDUCTION HISTIDINE KINASE J"/>
    <property type="match status" value="1"/>
</dbReference>
<evidence type="ECO:0000256" key="10">
    <source>
        <dbReference type="ARBA" id="ARBA00068150"/>
    </source>
</evidence>
<dbReference type="PROSITE" id="PS50110">
    <property type="entry name" value="RESPONSE_REGULATORY"/>
    <property type="match status" value="2"/>
</dbReference>
<comment type="caution">
    <text evidence="11">Lacks conserved residue(s) required for the propagation of feature annotation.</text>
</comment>
<dbReference type="PRINTS" id="PR00344">
    <property type="entry name" value="BCTRLSENSOR"/>
</dbReference>
<dbReference type="PROSITE" id="PS50109">
    <property type="entry name" value="HIS_KIN"/>
    <property type="match status" value="1"/>
</dbReference>
<dbReference type="FunFam" id="3.30.565.10:FF:000010">
    <property type="entry name" value="Sensor histidine kinase RcsC"/>
    <property type="match status" value="1"/>
</dbReference>
<reference evidence="16 17" key="1">
    <citation type="submission" date="2019-05" db="EMBL/GenBank/DDBJ databases">
        <title>Dyadobacter AR-3-8 sp. nov., isolated from arctic soil.</title>
        <authorList>
            <person name="Chaudhary D.K."/>
        </authorList>
    </citation>
    <scope>NUCLEOTIDE SEQUENCE [LARGE SCALE GENOMIC DNA]</scope>
    <source>
        <strain evidence="16 17">AR-3-8</strain>
    </source>
</reference>
<feature type="coiled-coil region" evidence="12">
    <location>
        <begin position="369"/>
        <end position="407"/>
    </location>
</feature>
<dbReference type="Pfam" id="PF07495">
    <property type="entry name" value="Y_Y_Y"/>
    <property type="match status" value="1"/>
</dbReference>
<name>A0A4U6D305_9BACT</name>
<gene>
    <name evidence="16" type="ORF">FDK13_19720</name>
</gene>
<evidence type="ECO:0000256" key="7">
    <source>
        <dbReference type="ARBA" id="ARBA00022840"/>
    </source>
</evidence>
<dbReference type="Gene3D" id="2.130.10.10">
    <property type="entry name" value="YVTN repeat-like/Quinoprotein amine dehydrogenase"/>
    <property type="match status" value="1"/>
</dbReference>
<dbReference type="Pfam" id="PF02518">
    <property type="entry name" value="HATPase_c"/>
    <property type="match status" value="1"/>
</dbReference>
<evidence type="ECO:0000259" key="15">
    <source>
        <dbReference type="PROSITE" id="PS50110"/>
    </source>
</evidence>
<dbReference type="CDD" id="cd00082">
    <property type="entry name" value="HisKA"/>
    <property type="match status" value="1"/>
</dbReference>
<keyword evidence="17" id="KW-1185">Reference proteome</keyword>
<comment type="caution">
    <text evidence="16">The sequence shown here is derived from an EMBL/GenBank/DDBJ whole genome shotgun (WGS) entry which is preliminary data.</text>
</comment>
<evidence type="ECO:0000256" key="9">
    <source>
        <dbReference type="ARBA" id="ARBA00064003"/>
    </source>
</evidence>
<dbReference type="GO" id="GO:0000155">
    <property type="term" value="F:phosphorelay sensor kinase activity"/>
    <property type="evidence" value="ECO:0007669"/>
    <property type="project" value="InterPro"/>
</dbReference>
<dbReference type="InterPro" id="IPR003661">
    <property type="entry name" value="HisK_dim/P_dom"/>
</dbReference>
<evidence type="ECO:0000256" key="3">
    <source>
        <dbReference type="ARBA" id="ARBA00022553"/>
    </source>
</evidence>
<dbReference type="InterPro" id="IPR036097">
    <property type="entry name" value="HisK_dim/P_sf"/>
</dbReference>
<dbReference type="SUPFAM" id="SSF55874">
    <property type="entry name" value="ATPase domain of HSP90 chaperone/DNA topoisomerase II/histidine kinase"/>
    <property type="match status" value="1"/>
</dbReference>
<dbReference type="GO" id="GO:0005524">
    <property type="term" value="F:ATP binding"/>
    <property type="evidence" value="ECO:0007669"/>
    <property type="project" value="UniProtKB-KW"/>
</dbReference>
<dbReference type="Gene3D" id="3.40.50.2300">
    <property type="match status" value="2"/>
</dbReference>
<dbReference type="SUPFAM" id="SSF47384">
    <property type="entry name" value="Homodimeric domain of signal transducing histidine kinase"/>
    <property type="match status" value="1"/>
</dbReference>
<dbReference type="InterPro" id="IPR005467">
    <property type="entry name" value="His_kinase_dom"/>
</dbReference>
<sequence>MWFSTYGDGIDSYDPETKQFEHHFNDPLVPGSLCNNIVNSLLTDHSGRLWIGTEDGKLSLYDPESGKFIAKNVSDKQVTDNPIISISQDHHGILWLATVKGLIRYDPETEQHKRYTTEDGLINNLTQAVVEDNQGMIWISTAAGLSMFDPVRKKFKRYSAGYGLQANEFKQKSGYKDSNGNLYFGGVNGFNKFDPRLLIPGEHRFPIVLTNLKIFNKNIKVSSDGSTPLEKDISETSSITLSHDQSFISLEFTALDYTFSGEKYAYILEGFDKEWNYVGSNNSAVYTNLPPGNYTFKVKAQNFSGSWTEGTNHLSLTITPPFWTIWWFQILCLLLLAWLVYAIYRYRVNAIIAQKADLEKLVEQRTIVVQKQAEELYEQSEHLQSLNEELQAQSEELRSQTDELFIQREQEQSAREEAERANQAKSIFLATMSHEIRTPMNGVIGMTALLSETELTREQRDYTRTIATSGEALLNVIDDILDYSKIESGNIDLEKQEFDLRVVMEEIMDLFAVQASKKNIDLLYFIEDALPDYIIGDSSRLKQILTNLINNAIKFTTEGEVFVHVQKLVESSDYGLNVGFSVKDSGIGIRPDQLPNLFKAFSQVDSSINRKYGGTGLGLVICERLVKIMGGEIVVDSVFGQGSVFSFNIQTQTGQRSDEKVMETVKITEVSGKRILLVAGSETNQAIFKKYLDGFKLITSVAFSEREALEMVNENKLIELVITQMKLTGSDGLSLAQLLKNNGNAKPVILLHAAGDDTAFKFPELFVGSLTMPVKKSALLNAIHRALTDHKNMSLNLVSDVKILDNHFSEQFPLKILVAEDNLVNQKFIQYVLQKLGYQIVMADNGIEVLKKLSETVYDVILMDIQMPEMDGFEATRMIRKEFGPKPYIIALTANAMQEDRNNCLLAGMNDYVAKPIKLEVIKEVLRKAYKIISQ</sequence>
<evidence type="ECO:0000256" key="12">
    <source>
        <dbReference type="SAM" id="Coils"/>
    </source>
</evidence>
<evidence type="ECO:0000256" key="5">
    <source>
        <dbReference type="ARBA" id="ARBA00022741"/>
    </source>
</evidence>
<organism evidence="16 17">
    <name type="scientific">Dyadobacter frigoris</name>
    <dbReference type="NCBI Taxonomy" id="2576211"/>
    <lineage>
        <taxon>Bacteria</taxon>
        <taxon>Pseudomonadati</taxon>
        <taxon>Bacteroidota</taxon>
        <taxon>Cytophagia</taxon>
        <taxon>Cytophagales</taxon>
        <taxon>Spirosomataceae</taxon>
        <taxon>Dyadobacter</taxon>
    </lineage>
</organism>
<dbReference type="Pfam" id="PF00512">
    <property type="entry name" value="HisKA"/>
    <property type="match status" value="1"/>
</dbReference>
<dbReference type="SMART" id="SM00387">
    <property type="entry name" value="HATPase_c"/>
    <property type="match status" value="1"/>
</dbReference>
<dbReference type="Gene3D" id="3.30.565.10">
    <property type="entry name" value="Histidine kinase-like ATPase, C-terminal domain"/>
    <property type="match status" value="1"/>
</dbReference>
<dbReference type="InterPro" id="IPR003594">
    <property type="entry name" value="HATPase_dom"/>
</dbReference>
<keyword evidence="8" id="KW-0902">Two-component regulatory system</keyword>
<dbReference type="Gene3D" id="2.60.40.10">
    <property type="entry name" value="Immunoglobulins"/>
    <property type="match status" value="1"/>
</dbReference>
<dbReference type="InterPro" id="IPR015943">
    <property type="entry name" value="WD40/YVTN_repeat-like_dom_sf"/>
</dbReference>
<dbReference type="AlphaFoldDB" id="A0A4U6D305"/>
<dbReference type="SUPFAM" id="SSF63829">
    <property type="entry name" value="Calcium-dependent phosphotriesterase"/>
    <property type="match status" value="1"/>
</dbReference>
<dbReference type="CDD" id="cd16922">
    <property type="entry name" value="HATPase_EvgS-ArcB-TorS-like"/>
    <property type="match status" value="1"/>
</dbReference>
<dbReference type="SMART" id="SM00448">
    <property type="entry name" value="REC"/>
    <property type="match status" value="2"/>
</dbReference>
<comment type="subunit">
    <text evidence="9">At low DSF concentrations, interacts with RpfF.</text>
</comment>
<dbReference type="InterPro" id="IPR011110">
    <property type="entry name" value="Reg_prop"/>
</dbReference>
<keyword evidence="6" id="KW-0418">Kinase</keyword>
<keyword evidence="3 11" id="KW-0597">Phosphoprotein</keyword>
<dbReference type="SMART" id="SM00388">
    <property type="entry name" value="HisKA"/>
    <property type="match status" value="1"/>
</dbReference>
<evidence type="ECO:0000256" key="1">
    <source>
        <dbReference type="ARBA" id="ARBA00000085"/>
    </source>
</evidence>
<dbReference type="InterPro" id="IPR011123">
    <property type="entry name" value="Y_Y_Y"/>
</dbReference>
<evidence type="ECO:0000313" key="16">
    <source>
        <dbReference type="EMBL" id="TKT90557.1"/>
    </source>
</evidence>
<dbReference type="SUPFAM" id="SSF52172">
    <property type="entry name" value="CheY-like"/>
    <property type="match status" value="2"/>
</dbReference>
<accession>A0A4U6D305</accession>
<keyword evidence="13" id="KW-0812">Transmembrane</keyword>
<evidence type="ECO:0000313" key="17">
    <source>
        <dbReference type="Proteomes" id="UP000304900"/>
    </source>
</evidence>
<feature type="domain" description="Histidine kinase" evidence="14">
    <location>
        <begin position="431"/>
        <end position="653"/>
    </location>
</feature>
<evidence type="ECO:0000256" key="4">
    <source>
        <dbReference type="ARBA" id="ARBA00022679"/>
    </source>
</evidence>
<feature type="domain" description="Response regulatory" evidence="15">
    <location>
        <begin position="674"/>
        <end position="787"/>
    </location>
</feature>
<keyword evidence="13" id="KW-1133">Transmembrane helix</keyword>
<evidence type="ECO:0000256" key="11">
    <source>
        <dbReference type="PROSITE-ProRule" id="PRU00169"/>
    </source>
</evidence>
<dbReference type="InterPro" id="IPR004358">
    <property type="entry name" value="Sig_transdc_His_kin-like_C"/>
</dbReference>
<dbReference type="Pfam" id="PF00072">
    <property type="entry name" value="Response_reg"/>
    <property type="match status" value="1"/>
</dbReference>
<keyword evidence="5" id="KW-0547">Nucleotide-binding</keyword>
<evidence type="ECO:0000256" key="6">
    <source>
        <dbReference type="ARBA" id="ARBA00022777"/>
    </source>
</evidence>
<keyword evidence="4" id="KW-0808">Transferase</keyword>
<protein>
    <recommendedName>
        <fullName evidence="10">Sensory/regulatory protein RpfC</fullName>
        <ecNumber evidence="2">2.7.13.3</ecNumber>
    </recommendedName>
</protein>
<evidence type="ECO:0000256" key="2">
    <source>
        <dbReference type="ARBA" id="ARBA00012438"/>
    </source>
</evidence>
<dbReference type="Pfam" id="PF07494">
    <property type="entry name" value="Reg_prop"/>
    <property type="match status" value="1"/>
</dbReference>
<dbReference type="InterPro" id="IPR036890">
    <property type="entry name" value="HATPase_C_sf"/>
</dbReference>
<evidence type="ECO:0000256" key="13">
    <source>
        <dbReference type="SAM" id="Phobius"/>
    </source>
</evidence>
<dbReference type="EMBL" id="SZVO01000009">
    <property type="protein sequence ID" value="TKT90557.1"/>
    <property type="molecule type" value="Genomic_DNA"/>
</dbReference>
<dbReference type="PANTHER" id="PTHR45339:SF1">
    <property type="entry name" value="HYBRID SIGNAL TRANSDUCTION HISTIDINE KINASE J"/>
    <property type="match status" value="1"/>
</dbReference>
<dbReference type="EC" id="2.7.13.3" evidence="2"/>
<keyword evidence="7" id="KW-0067">ATP-binding</keyword>
<proteinExistence type="predicted"/>
<dbReference type="InterPro" id="IPR013783">
    <property type="entry name" value="Ig-like_fold"/>
</dbReference>
<dbReference type="FunFam" id="2.60.40.10:FF:000791">
    <property type="entry name" value="Two-component system sensor histidine kinase/response regulator"/>
    <property type="match status" value="1"/>
</dbReference>
<keyword evidence="13" id="KW-0472">Membrane</keyword>
<feature type="domain" description="Response regulatory" evidence="15">
    <location>
        <begin position="815"/>
        <end position="930"/>
    </location>
</feature>
<feature type="modified residue" description="4-aspartylphosphate" evidence="11">
    <location>
        <position position="864"/>
    </location>
</feature>
<feature type="transmembrane region" description="Helical" evidence="13">
    <location>
        <begin position="325"/>
        <end position="344"/>
    </location>
</feature>